<sequence>MAALLAQDDADAERLQAQVTELEARLAQARARLTAAQTPPAASTPASGARTPPATHPQSPGGGASTALQQQQQQQQQHLNLNLQSPPPPPPPPARSPPTTHFLLLLADSALPIGCFAFSSGLESFLAHGTRPTPDLAPFLAQTLSSTASTSLPFFLAAHRHPDALVELDDELDAAVVCAVARRASVAQGRALLAVWERSFAGQMADDDDDDDGALRRFAALLRASSAAATAGCVDDDDVGPVQPSAHFAPLFGAVCAVAGLAARQAAYVFLLGHARAVVSAAVRAGVFGPYQAQRVLAAHGLRDYIDALVEREWCTPSECAGQSVPLMDLWIGRHELLYSRIFNS</sequence>
<evidence type="ECO:0000256" key="4">
    <source>
        <dbReference type="SAM" id="MobiDB-lite"/>
    </source>
</evidence>
<dbReference type="InterPro" id="IPR002639">
    <property type="entry name" value="UreF"/>
</dbReference>
<evidence type="ECO:0000313" key="5">
    <source>
        <dbReference type="EMBL" id="PHH76907.1"/>
    </source>
</evidence>
<dbReference type="GO" id="GO:0016151">
    <property type="term" value="F:nickel cation binding"/>
    <property type="evidence" value="ECO:0007669"/>
    <property type="project" value="InterPro"/>
</dbReference>
<dbReference type="PANTHER" id="PTHR33620:SF1">
    <property type="entry name" value="UREASE ACCESSORY PROTEIN F"/>
    <property type="match status" value="1"/>
</dbReference>
<dbReference type="EMBL" id="NJES01000142">
    <property type="protein sequence ID" value="PHH76907.1"/>
    <property type="molecule type" value="Genomic_DNA"/>
</dbReference>
<dbReference type="HAMAP" id="MF_01385">
    <property type="entry name" value="UreF"/>
    <property type="match status" value="1"/>
</dbReference>
<dbReference type="STRING" id="2004952.A0A2C5Z7B6"/>
<gene>
    <name evidence="5" type="ORF">CDD80_1125</name>
</gene>
<dbReference type="Gene3D" id="1.10.4190.10">
    <property type="entry name" value="Urease accessory protein UreF"/>
    <property type="match status" value="1"/>
</dbReference>
<comment type="similarity">
    <text evidence="3">Belongs to the UreF family.</text>
</comment>
<keyword evidence="6" id="KW-1185">Reference proteome</keyword>
<dbReference type="InterPro" id="IPR038277">
    <property type="entry name" value="UreF_sf"/>
</dbReference>
<evidence type="ECO:0000256" key="1">
    <source>
        <dbReference type="ARBA" id="ARBA00022988"/>
    </source>
</evidence>
<evidence type="ECO:0000256" key="2">
    <source>
        <dbReference type="ARBA" id="ARBA00023186"/>
    </source>
</evidence>
<feature type="compositionally biased region" description="Pro residues" evidence="4">
    <location>
        <begin position="85"/>
        <end position="96"/>
    </location>
</feature>
<dbReference type="OrthoDB" id="2550922at2759"/>
<feature type="region of interest" description="Disordered" evidence="4">
    <location>
        <begin position="30"/>
        <end position="100"/>
    </location>
</feature>
<organism evidence="5 6">
    <name type="scientific">Ophiocordyceps camponoti-rufipedis</name>
    <dbReference type="NCBI Taxonomy" id="2004952"/>
    <lineage>
        <taxon>Eukaryota</taxon>
        <taxon>Fungi</taxon>
        <taxon>Dikarya</taxon>
        <taxon>Ascomycota</taxon>
        <taxon>Pezizomycotina</taxon>
        <taxon>Sordariomycetes</taxon>
        <taxon>Hypocreomycetidae</taxon>
        <taxon>Hypocreales</taxon>
        <taxon>Ophiocordycipitaceae</taxon>
        <taxon>Ophiocordyceps</taxon>
    </lineage>
</organism>
<accession>A0A2C5Z7B6</accession>
<dbReference type="PANTHER" id="PTHR33620">
    <property type="entry name" value="UREASE ACCESSORY PROTEIN F"/>
    <property type="match status" value="1"/>
</dbReference>
<evidence type="ECO:0000256" key="3">
    <source>
        <dbReference type="ARBA" id="ARBA00046339"/>
    </source>
</evidence>
<protein>
    <recommendedName>
        <fullName evidence="7">Urease accessory protein UreF</fullName>
    </recommendedName>
</protein>
<dbReference type="AlphaFoldDB" id="A0A2C5Z7B6"/>
<keyword evidence="2" id="KW-0143">Chaperone</keyword>
<feature type="compositionally biased region" description="Low complexity" evidence="4">
    <location>
        <begin position="67"/>
        <end position="84"/>
    </location>
</feature>
<proteinExistence type="inferred from homology"/>
<keyword evidence="1" id="KW-0996">Nickel insertion</keyword>
<name>A0A2C5Z7B6_9HYPO</name>
<feature type="compositionally biased region" description="Low complexity" evidence="4">
    <location>
        <begin position="30"/>
        <end position="53"/>
    </location>
</feature>
<dbReference type="Pfam" id="PF01730">
    <property type="entry name" value="UreF"/>
    <property type="match status" value="1"/>
</dbReference>
<evidence type="ECO:0000313" key="6">
    <source>
        <dbReference type="Proteomes" id="UP000226431"/>
    </source>
</evidence>
<reference evidence="5 6" key="1">
    <citation type="submission" date="2017-06" db="EMBL/GenBank/DDBJ databases">
        <title>Ant-infecting Ophiocordyceps genomes reveal a high diversity of potential behavioral manipulation genes and a possible major role for enterotoxins.</title>
        <authorList>
            <person name="De Bekker C."/>
            <person name="Evans H.C."/>
            <person name="Brachmann A."/>
            <person name="Hughes D.P."/>
        </authorList>
    </citation>
    <scope>NUCLEOTIDE SEQUENCE [LARGE SCALE GENOMIC DNA]</scope>
    <source>
        <strain evidence="5 6">Map16</strain>
    </source>
</reference>
<comment type="caution">
    <text evidence="5">The sequence shown here is derived from an EMBL/GenBank/DDBJ whole genome shotgun (WGS) entry which is preliminary data.</text>
</comment>
<dbReference type="Proteomes" id="UP000226431">
    <property type="component" value="Unassembled WGS sequence"/>
</dbReference>
<evidence type="ECO:0008006" key="7">
    <source>
        <dbReference type="Google" id="ProtNLM"/>
    </source>
</evidence>